<name>A0A6H2C0A6_DOLFA</name>
<reference evidence="1 2" key="2">
    <citation type="submission" date="2020-04" db="EMBL/GenBank/DDBJ databases">
        <authorList>
            <person name="Fomenkov A."/>
            <person name="Anton B.P."/>
            <person name="Roberts R.J."/>
        </authorList>
    </citation>
    <scope>NUCLEOTIDE SEQUENCE [LARGE SCALE GENOMIC DNA]</scope>
    <source>
        <strain evidence="1 2">CCAP 1403/13f</strain>
    </source>
</reference>
<dbReference type="Proteomes" id="UP000502433">
    <property type="component" value="Chromosome"/>
</dbReference>
<dbReference type="PANTHER" id="PTHR34613:SF1">
    <property type="entry name" value="SLL6017 PROTEIN"/>
    <property type="match status" value="1"/>
</dbReference>
<dbReference type="RefSeq" id="WP_168695820.1">
    <property type="nucleotide sequence ID" value="NZ_CP051206.1"/>
</dbReference>
<reference evidence="1 2" key="1">
    <citation type="submission" date="2020-04" db="EMBL/GenBank/DDBJ databases">
        <title>Genome-Wide Identification of 5-Methylcytosine Sites in Bacterial Genomes By High-Throughput Sequencing of MspJI Restriction Fragments.</title>
        <authorList>
            <person name="Wu V."/>
        </authorList>
    </citation>
    <scope>NUCLEOTIDE SEQUENCE [LARGE SCALE GENOMIC DNA]</scope>
    <source>
        <strain evidence="1 2">CCAP 1403/13f</strain>
    </source>
</reference>
<protein>
    <submittedName>
        <fullName evidence="1">Rpn family recombination-promoting nuclease/putative transposase</fullName>
    </submittedName>
</protein>
<dbReference type="AlphaFoldDB" id="A0A6H2C0A6"/>
<evidence type="ECO:0000313" key="1">
    <source>
        <dbReference type="EMBL" id="QJB44646.1"/>
    </source>
</evidence>
<accession>A0A6H2C0A6</accession>
<sequence length="289" mass="33239">MAKPADVSTKRLISLAPNNWVKWVTQIPDVVAGEILNSEFQWISRESDVLIRAESKEYGEFMVLNELQLRYKSELPRRMRAYAGLAEEKYKLPTYPVLINILKTGDAEIPTRFESNLAGLEVRQDYRVINLWEVDVKIALEQPLPSLLPFVPILKGGEDESIIREALRLLQADEQLNQLETVLAFSATFVLDSSLVQEIMRWDMTVLRESPWYQEILQQGEQQGEQKGEKKDRLSSIELCLEVKFGNEGLKFMPKISEISDLETLKTIQRSILTVESLEELKHILQSFS</sequence>
<organism evidence="1 2">
    <name type="scientific">Dolichospermum flos-aquae CCAP 1403/13F</name>
    <dbReference type="NCBI Taxonomy" id="315271"/>
    <lineage>
        <taxon>Bacteria</taxon>
        <taxon>Bacillati</taxon>
        <taxon>Cyanobacteriota</taxon>
        <taxon>Cyanophyceae</taxon>
        <taxon>Nostocales</taxon>
        <taxon>Aphanizomenonaceae</taxon>
        <taxon>Dolichospermum</taxon>
    </lineage>
</organism>
<dbReference type="PANTHER" id="PTHR34613">
    <property type="entry name" value="SLL0800 PROTEIN"/>
    <property type="match status" value="1"/>
</dbReference>
<dbReference type="KEGG" id="dfs:HGD76_11115"/>
<proteinExistence type="predicted"/>
<gene>
    <name evidence="1" type="ORF">HGD76_11115</name>
</gene>
<evidence type="ECO:0000313" key="2">
    <source>
        <dbReference type="Proteomes" id="UP000502433"/>
    </source>
</evidence>
<dbReference type="EMBL" id="CP051206">
    <property type="protein sequence ID" value="QJB44646.1"/>
    <property type="molecule type" value="Genomic_DNA"/>
</dbReference>